<dbReference type="SUPFAM" id="SSF51126">
    <property type="entry name" value="Pectin lyase-like"/>
    <property type="match status" value="1"/>
</dbReference>
<dbReference type="Proteomes" id="UP000256345">
    <property type="component" value="Unassembled WGS sequence"/>
</dbReference>
<feature type="region of interest" description="Disordered" evidence="1">
    <location>
        <begin position="266"/>
        <end position="320"/>
    </location>
</feature>
<reference evidence="3 4" key="1">
    <citation type="submission" date="2018-08" db="EMBL/GenBank/DDBJ databases">
        <title>Genomic Encyclopedia of Archaeal and Bacterial Type Strains, Phase II (KMG-II): from individual species to whole genera.</title>
        <authorList>
            <person name="Goeker M."/>
        </authorList>
    </citation>
    <scope>NUCLEOTIDE SEQUENCE [LARGE SCALE GENOMIC DNA]</scope>
    <source>
        <strain evidence="3 4">DSM 2261</strain>
    </source>
</reference>
<proteinExistence type="predicted"/>
<feature type="region of interest" description="Disordered" evidence="1">
    <location>
        <begin position="342"/>
        <end position="391"/>
    </location>
</feature>
<dbReference type="Gene3D" id="2.160.20.10">
    <property type="entry name" value="Single-stranded right-handed beta-helix, Pectin lyase-like"/>
    <property type="match status" value="1"/>
</dbReference>
<dbReference type="RefSeq" id="WP_053066917.1">
    <property type="nucleotide sequence ID" value="NZ_CP011509.1"/>
</dbReference>
<keyword evidence="2" id="KW-0732">Signal</keyword>
<feature type="region of interest" description="Disordered" evidence="1">
    <location>
        <begin position="173"/>
        <end position="192"/>
    </location>
</feature>
<feature type="signal peptide" evidence="2">
    <location>
        <begin position="1"/>
        <end position="17"/>
    </location>
</feature>
<dbReference type="InterPro" id="IPR011050">
    <property type="entry name" value="Pectin_lyase_fold/virulence"/>
</dbReference>
<evidence type="ECO:0000256" key="1">
    <source>
        <dbReference type="SAM" id="MobiDB-lite"/>
    </source>
</evidence>
<organism evidence="3 4">
    <name type="scientific">Archangium gephyra</name>
    <dbReference type="NCBI Taxonomy" id="48"/>
    <lineage>
        <taxon>Bacteria</taxon>
        <taxon>Pseudomonadati</taxon>
        <taxon>Myxococcota</taxon>
        <taxon>Myxococcia</taxon>
        <taxon>Myxococcales</taxon>
        <taxon>Cystobacterineae</taxon>
        <taxon>Archangiaceae</taxon>
        <taxon>Archangium</taxon>
    </lineage>
</organism>
<protein>
    <submittedName>
        <fullName evidence="3">Uncharacterized protein</fullName>
    </submittedName>
</protein>
<name>A0ABX9K8Q6_9BACT</name>
<evidence type="ECO:0000313" key="4">
    <source>
        <dbReference type="Proteomes" id="UP000256345"/>
    </source>
</evidence>
<sequence>MRAVLLALLLLPALASATDVRGTLSTSTVWTRRGSPYVLQGDVTVAWGTKLTLEPGVQVIAAASDALKSGVDPQRVELIVDGTLVVRGTAASPVELTSHGGSGSWYGIRVRGGRGTEIHGAVITQAHQGIALGMSAAVRNTSVSATAEDCIAVSWGTATLAGNELSGCGRRETEQAPRMAALPSPPRSEPSVRGRRIVMVAGQGLRGGVLAAHFPRLREELPSHPTALARREPGLAHAVLVRAAGEASARMSTFRPAEAIGSFRRRPWSRTVPPGGVPAPDTPAASGTLQALREPDRPAPALLHSGTGGSAGPPSGEECARVPQVLESPRCPGLRRWRQEQARLGGALSGVSGPREPAPGPLVSPQASAGERGPAPPGPWLLERWRPTAPG</sequence>
<dbReference type="EMBL" id="QUMU01000002">
    <property type="protein sequence ID" value="REG36033.1"/>
    <property type="molecule type" value="Genomic_DNA"/>
</dbReference>
<evidence type="ECO:0000313" key="3">
    <source>
        <dbReference type="EMBL" id="REG36033.1"/>
    </source>
</evidence>
<keyword evidence="4" id="KW-1185">Reference proteome</keyword>
<dbReference type="InterPro" id="IPR012334">
    <property type="entry name" value="Pectin_lyas_fold"/>
</dbReference>
<evidence type="ECO:0000256" key="2">
    <source>
        <dbReference type="SAM" id="SignalP"/>
    </source>
</evidence>
<feature type="chain" id="PRO_5045502583" evidence="2">
    <location>
        <begin position="18"/>
        <end position="391"/>
    </location>
</feature>
<gene>
    <name evidence="3" type="ORF">ATI61_102407</name>
</gene>
<comment type="caution">
    <text evidence="3">The sequence shown here is derived from an EMBL/GenBank/DDBJ whole genome shotgun (WGS) entry which is preliminary data.</text>
</comment>
<accession>A0ABX9K8Q6</accession>